<sequence length="37" mass="4134">MIQGLVQGKHIDSIVKYMRNFIVGKKIKGSESTTINV</sequence>
<accession>A0A9P1PBC5</accession>
<protein>
    <submittedName>
        <fullName evidence="1">Uncharacterized protein</fullName>
    </submittedName>
</protein>
<dbReference type="EMBL" id="CDNY01000003">
    <property type="protein sequence ID" value="CEO33171.1"/>
    <property type="molecule type" value="Genomic_DNA"/>
</dbReference>
<evidence type="ECO:0000313" key="2">
    <source>
        <dbReference type="Proteomes" id="UP000049685"/>
    </source>
</evidence>
<reference evidence="2" key="1">
    <citation type="submission" date="2015-01" db="EMBL/GenBank/DDBJ databases">
        <authorList>
            <person name="Aslett A.Martin."/>
            <person name="De Silva Nishadi"/>
        </authorList>
    </citation>
    <scope>NUCLEOTIDE SEQUENCE [LARGE SCALE GENOMIC DNA]</scope>
    <source>
        <strain evidence="2">UMC4404</strain>
    </source>
</reference>
<proteinExistence type="predicted"/>
<dbReference type="Proteomes" id="UP000049685">
    <property type="component" value="Unassembled WGS sequence"/>
</dbReference>
<comment type="caution">
    <text evidence="1">The sequence shown here is derived from an EMBL/GenBank/DDBJ whole genome shotgun (WGS) entry which is preliminary data.</text>
</comment>
<name>A0A9P1PBC5_PARSO</name>
<gene>
    <name evidence="1" type="ORF">UMC4404_11511</name>
</gene>
<evidence type="ECO:0000313" key="1">
    <source>
        <dbReference type="EMBL" id="CEO33171.1"/>
    </source>
</evidence>
<dbReference type="AlphaFoldDB" id="A0A9P1PBC5"/>
<organism evidence="1 2">
    <name type="scientific">Paraclostridium sordellii</name>
    <name type="common">Clostridium sordellii</name>
    <dbReference type="NCBI Taxonomy" id="1505"/>
    <lineage>
        <taxon>Bacteria</taxon>
        <taxon>Bacillati</taxon>
        <taxon>Bacillota</taxon>
        <taxon>Clostridia</taxon>
        <taxon>Peptostreptococcales</taxon>
        <taxon>Peptostreptococcaceae</taxon>
        <taxon>Paraclostridium</taxon>
    </lineage>
</organism>